<dbReference type="VEuPathDB" id="GiardiaDB:QR46_3311"/>
<accession>A0A132NRQ4</accession>
<organism evidence="1 2">
    <name type="scientific">Giardia duodenalis assemblage B</name>
    <dbReference type="NCBI Taxonomy" id="1394984"/>
    <lineage>
        <taxon>Eukaryota</taxon>
        <taxon>Metamonada</taxon>
        <taxon>Diplomonadida</taxon>
        <taxon>Hexamitidae</taxon>
        <taxon>Giardiinae</taxon>
        <taxon>Giardia</taxon>
    </lineage>
</organism>
<dbReference type="AlphaFoldDB" id="A0A132NRQ4"/>
<protein>
    <submittedName>
        <fullName evidence="1">Uncharacterized protein</fullName>
    </submittedName>
</protein>
<comment type="caution">
    <text evidence="1">The sequence shown here is derived from an EMBL/GenBank/DDBJ whole genome shotgun (WGS) entry which is preliminary data.</text>
</comment>
<dbReference type="OrthoDB" id="10249793at2759"/>
<name>A0A132NRQ4_GIAIN</name>
<sequence>MYMSVMDFAAMAFGCGAKEILLEAMQSYKQRKSSAEIILLLLNRDSMGGLCKISICFSGGNKSINSRIKTVRTTGLSRPIAGIDSISSTGISRARKASISLCLIIYIYLMNLQFFETYLSMATEGQAIDTPDTNTDDAGSIPTVRKQYDQLLKLITTAIDTAMPPTLILSGNSTDLTHTLRLTAPTECYRDHRNGRQRPTDFAPSAIDITPTQYQLAQHTSASVPSCLREYAINDTLGPYLTPITFTIGLCSERYTLQDSVHPALHCILFHENLAKEVSDGPSLVTSISDYFL</sequence>
<dbReference type="EMBL" id="JXTI01000103">
    <property type="protein sequence ID" value="KWX12717.1"/>
    <property type="molecule type" value="Genomic_DNA"/>
</dbReference>
<evidence type="ECO:0000313" key="1">
    <source>
        <dbReference type="EMBL" id="KWX12717.1"/>
    </source>
</evidence>
<proteinExistence type="predicted"/>
<gene>
    <name evidence="1" type="ORF">QR46_3311</name>
</gene>
<dbReference type="Proteomes" id="UP000070089">
    <property type="component" value="Unassembled WGS sequence"/>
</dbReference>
<evidence type="ECO:0000313" key="2">
    <source>
        <dbReference type="Proteomes" id="UP000070089"/>
    </source>
</evidence>
<reference evidence="1 2" key="1">
    <citation type="journal article" date="2015" name="Mol. Biochem. Parasitol.">
        <title>Identification of polymorphic genes for use in assemblage B genotyping assays through comparative genomics of multiple assemblage B Giardia duodenalis isolates.</title>
        <authorList>
            <person name="Wielinga C."/>
            <person name="Thompson R.C."/>
            <person name="Monis P."/>
            <person name="Ryan U."/>
        </authorList>
    </citation>
    <scope>NUCLEOTIDE SEQUENCE [LARGE SCALE GENOMIC DNA]</scope>
    <source>
        <strain evidence="1 2">BAH15c1</strain>
    </source>
</reference>